<dbReference type="GO" id="GO:0046872">
    <property type="term" value="F:metal ion binding"/>
    <property type="evidence" value="ECO:0007669"/>
    <property type="project" value="UniProtKB-KW"/>
</dbReference>
<dbReference type="EC" id="3.1.3.1" evidence="3 16"/>
<reference evidence="20" key="1">
    <citation type="submission" date="2025-08" db="UniProtKB">
        <authorList>
            <consortium name="RefSeq"/>
        </authorList>
    </citation>
    <scope>IDENTIFICATION</scope>
    <source>
        <tissue evidence="20">Whole body</tissue>
    </source>
</reference>
<dbReference type="SMART" id="SM00098">
    <property type="entry name" value="alkPPc"/>
    <property type="match status" value="1"/>
</dbReference>
<dbReference type="InterPro" id="IPR001952">
    <property type="entry name" value="Alkaline_phosphatase"/>
</dbReference>
<evidence type="ECO:0000256" key="6">
    <source>
        <dbReference type="ARBA" id="ARBA00022723"/>
    </source>
</evidence>
<feature type="active site" description="Phosphoserine intermediate" evidence="13">
    <location>
        <position position="138"/>
    </location>
</feature>
<keyword evidence="12" id="KW-0449">Lipoprotein</keyword>
<evidence type="ECO:0000256" key="7">
    <source>
        <dbReference type="ARBA" id="ARBA00022801"/>
    </source>
</evidence>
<dbReference type="InterPro" id="IPR018299">
    <property type="entry name" value="Alkaline_phosphatase_AS"/>
</dbReference>
<keyword evidence="10" id="KW-0472">Membrane</keyword>
<dbReference type="OrthoDB" id="5818554at2759"/>
<feature type="binding site" evidence="14">
    <location>
        <position position="88"/>
    </location>
    <ligand>
        <name>Zn(2+)</name>
        <dbReference type="ChEBI" id="CHEBI:29105"/>
        <label>2</label>
    </ligand>
</feature>
<keyword evidence="11" id="KW-0325">Glycoprotein</keyword>
<name>A0A8B8FSK0_9HEMI</name>
<evidence type="ECO:0000256" key="13">
    <source>
        <dbReference type="PIRSR" id="PIRSR601952-1"/>
    </source>
</evidence>
<feature type="chain" id="PRO_5034967212" description="Alkaline phosphatase" evidence="18">
    <location>
        <begin position="25"/>
        <end position="566"/>
    </location>
</feature>
<dbReference type="PANTHER" id="PTHR11596">
    <property type="entry name" value="ALKALINE PHOSPHATASE"/>
    <property type="match status" value="1"/>
</dbReference>
<comment type="subcellular location">
    <subcellularLocation>
        <location evidence="1">Cell membrane</location>
        <topology evidence="1">Lipid-anchor</topology>
        <topology evidence="1">GPI-anchor</topology>
    </subcellularLocation>
</comment>
<evidence type="ECO:0000256" key="12">
    <source>
        <dbReference type="ARBA" id="ARBA00023288"/>
    </source>
</evidence>
<feature type="region of interest" description="Disordered" evidence="17">
    <location>
        <begin position="449"/>
        <end position="472"/>
    </location>
</feature>
<evidence type="ECO:0000256" key="5">
    <source>
        <dbReference type="ARBA" id="ARBA00022622"/>
    </source>
</evidence>
<feature type="binding site" evidence="14">
    <location>
        <position position="367"/>
    </location>
    <ligand>
        <name>Mg(2+)</name>
        <dbReference type="ChEBI" id="CHEBI:18420"/>
    </ligand>
</feature>
<dbReference type="FunFam" id="3.40.720.10:FF:000008">
    <property type="entry name" value="Alkaline phosphatase"/>
    <property type="match status" value="1"/>
</dbReference>
<dbReference type="PRINTS" id="PR00113">
    <property type="entry name" value="ALKPHPHTASE"/>
</dbReference>
<feature type="binding site" evidence="14">
    <location>
        <position position="491"/>
    </location>
    <ligand>
        <name>Zn(2+)</name>
        <dbReference type="ChEBI" id="CHEBI:29105"/>
        <label>2</label>
    </ligand>
</feature>
<evidence type="ECO:0000256" key="1">
    <source>
        <dbReference type="ARBA" id="ARBA00004609"/>
    </source>
</evidence>
<organism evidence="19 20">
    <name type="scientific">Sipha flava</name>
    <name type="common">yellow sugarcane aphid</name>
    <dbReference type="NCBI Taxonomy" id="143950"/>
    <lineage>
        <taxon>Eukaryota</taxon>
        <taxon>Metazoa</taxon>
        <taxon>Ecdysozoa</taxon>
        <taxon>Arthropoda</taxon>
        <taxon>Hexapoda</taxon>
        <taxon>Insecta</taxon>
        <taxon>Pterygota</taxon>
        <taxon>Neoptera</taxon>
        <taxon>Paraneoptera</taxon>
        <taxon>Hemiptera</taxon>
        <taxon>Sternorrhyncha</taxon>
        <taxon>Aphidomorpha</taxon>
        <taxon>Aphidoidea</taxon>
        <taxon>Aphididae</taxon>
        <taxon>Sipha</taxon>
    </lineage>
</organism>
<evidence type="ECO:0000256" key="2">
    <source>
        <dbReference type="ARBA" id="ARBA00005984"/>
    </source>
</evidence>
<evidence type="ECO:0000256" key="4">
    <source>
        <dbReference type="ARBA" id="ARBA00022475"/>
    </source>
</evidence>
<comment type="cofactor">
    <cofactor evidence="14">
        <name>Zn(2+)</name>
        <dbReference type="ChEBI" id="CHEBI:29105"/>
    </cofactor>
    <text evidence="14">Binds 2 Zn(2+) ions.</text>
</comment>
<evidence type="ECO:0000256" key="11">
    <source>
        <dbReference type="ARBA" id="ARBA00023180"/>
    </source>
</evidence>
<dbReference type="Gene3D" id="3.40.720.10">
    <property type="entry name" value="Alkaline Phosphatase, subunit A"/>
    <property type="match status" value="1"/>
</dbReference>
<feature type="binding site" evidence="14">
    <location>
        <position position="414"/>
    </location>
    <ligand>
        <name>Zn(2+)</name>
        <dbReference type="ChEBI" id="CHEBI:29105"/>
        <label>2</label>
    </ligand>
</feature>
<evidence type="ECO:0000256" key="16">
    <source>
        <dbReference type="RuleBase" id="RU003947"/>
    </source>
</evidence>
<dbReference type="Pfam" id="PF00245">
    <property type="entry name" value="Alk_phosphatase"/>
    <property type="match status" value="1"/>
</dbReference>
<dbReference type="AlphaFoldDB" id="A0A8B8FSK0"/>
<dbReference type="CDD" id="cd16012">
    <property type="entry name" value="ALP"/>
    <property type="match status" value="1"/>
</dbReference>
<accession>A0A8B8FSK0</accession>
<comment type="cofactor">
    <cofactor evidence="14">
        <name>Mg(2+)</name>
        <dbReference type="ChEBI" id="CHEBI:18420"/>
    </cofactor>
    <text evidence="14">Binds 1 Mg(2+) ion.</text>
</comment>
<dbReference type="InterPro" id="IPR017850">
    <property type="entry name" value="Alkaline_phosphatase_core_sf"/>
</dbReference>
<dbReference type="GO" id="GO:0004035">
    <property type="term" value="F:alkaline phosphatase activity"/>
    <property type="evidence" value="ECO:0007669"/>
    <property type="project" value="UniProtKB-EC"/>
</dbReference>
<feature type="binding site" evidence="14">
    <location>
        <position position="88"/>
    </location>
    <ligand>
        <name>Mg(2+)</name>
        <dbReference type="ChEBI" id="CHEBI:18420"/>
    </ligand>
</feature>
<sequence length="566" mass="63329">MQRLYEVLYVFAVILLSLFGVTNSFELSHIETDAEIIADRKRASNDNIRPGENDKKFWKDIGNSLLHQKLQEKRQYGVAKNVIFFIGDGMSITTLAASRIYMGQMNNRTGENEMLSFEEFPHTGLSKTYCVDSQVADSACSATAYLTGVKGNIETIGVSGTVSLRDCIASNEPENQVESSLRWAQRAGKRTGVVTNMRVTHATPAGAYANVAQRDWECDNDIARDQLLNDHKLCLENSQDIARQLIENDTGRNLNVIMGGGRSKFLPNTTVDNYNHLGQRRDNRDLIQEWLNKNRREGEHRAYVSDRKELKSLNTTQTDFLFGLFAESHMQYNLLANKTVEPTLVEMTEAAIEVLSKGDKGFYLFVEGGLIDWAHHDNLAHLALDETVMLSKAVRRATEMTSRDDTLIVVTSDHSHTMTLNGYPQRGSDILGHPRIAKLDKMPYSTLSYANGPSARPTDPATGQRYNLTNDNTSDPTYRFPSLVKLVWETHGGDDVGVFAVGPWSHLFVGNYEQNFIPHAISYAAQMGPNEHRVDASNQPSSASKDFTFFSIALLAFCSIVLHLSR</sequence>
<keyword evidence="18" id="KW-0732">Signal</keyword>
<protein>
    <recommendedName>
        <fullName evidence="3 16">Alkaline phosphatase</fullName>
        <ecNumber evidence="3 16">3.1.3.1</ecNumber>
    </recommendedName>
</protein>
<dbReference type="Proteomes" id="UP000694846">
    <property type="component" value="Unplaced"/>
</dbReference>
<feature type="binding site" evidence="14">
    <location>
        <position position="203"/>
    </location>
    <ligand>
        <name>Mg(2+)</name>
        <dbReference type="ChEBI" id="CHEBI:18420"/>
    </ligand>
</feature>
<keyword evidence="7 16" id="KW-0378">Hydrolase</keyword>
<keyword evidence="9 14" id="KW-0460">Magnesium</keyword>
<feature type="binding site" evidence="14">
    <location>
        <position position="372"/>
    </location>
    <ligand>
        <name>Zn(2+)</name>
        <dbReference type="ChEBI" id="CHEBI:29105"/>
        <label>2</label>
    </ligand>
</feature>
<keyword evidence="4" id="KW-1003">Cell membrane</keyword>
<evidence type="ECO:0000313" key="19">
    <source>
        <dbReference type="Proteomes" id="UP000694846"/>
    </source>
</evidence>
<keyword evidence="8 14" id="KW-0862">Zinc</keyword>
<evidence type="ECO:0000256" key="3">
    <source>
        <dbReference type="ARBA" id="ARBA00012647"/>
    </source>
</evidence>
<evidence type="ECO:0000256" key="10">
    <source>
        <dbReference type="ARBA" id="ARBA00023136"/>
    </source>
</evidence>
<evidence type="ECO:0000256" key="8">
    <source>
        <dbReference type="ARBA" id="ARBA00022833"/>
    </source>
</evidence>
<dbReference type="PROSITE" id="PS00123">
    <property type="entry name" value="ALKALINE_PHOSPHATASE"/>
    <property type="match status" value="1"/>
</dbReference>
<proteinExistence type="inferred from homology"/>
<dbReference type="PANTHER" id="PTHR11596:SF95">
    <property type="entry name" value="ALKALINE PHOSPHATASE-RELATED"/>
    <property type="match status" value="1"/>
</dbReference>
<keyword evidence="6 14" id="KW-0479">Metal-binding</keyword>
<evidence type="ECO:0000256" key="9">
    <source>
        <dbReference type="ARBA" id="ARBA00022842"/>
    </source>
</evidence>
<keyword evidence="5" id="KW-0336">GPI-anchor</keyword>
<feature type="binding site" evidence="14">
    <location>
        <position position="201"/>
    </location>
    <ligand>
        <name>Mg(2+)</name>
        <dbReference type="ChEBI" id="CHEBI:18420"/>
    </ligand>
</feature>
<dbReference type="GO" id="GO:0005886">
    <property type="term" value="C:plasma membrane"/>
    <property type="evidence" value="ECO:0007669"/>
    <property type="project" value="UniProtKB-SubCell"/>
</dbReference>
<dbReference type="SUPFAM" id="SSF53649">
    <property type="entry name" value="Alkaline phosphatase-like"/>
    <property type="match status" value="1"/>
</dbReference>
<dbReference type="RefSeq" id="XP_025413939.1">
    <property type="nucleotide sequence ID" value="XM_025558154.1"/>
</dbReference>
<dbReference type="GeneID" id="112686048"/>
<dbReference type="GO" id="GO:0098552">
    <property type="term" value="C:side of membrane"/>
    <property type="evidence" value="ECO:0007669"/>
    <property type="project" value="UniProtKB-KW"/>
</dbReference>
<evidence type="ECO:0000256" key="18">
    <source>
        <dbReference type="SAM" id="SignalP"/>
    </source>
</evidence>
<comment type="catalytic activity">
    <reaction evidence="16">
        <text>a phosphate monoester + H2O = an alcohol + phosphate</text>
        <dbReference type="Rhea" id="RHEA:15017"/>
        <dbReference type="ChEBI" id="CHEBI:15377"/>
        <dbReference type="ChEBI" id="CHEBI:30879"/>
        <dbReference type="ChEBI" id="CHEBI:43474"/>
        <dbReference type="ChEBI" id="CHEBI:67140"/>
        <dbReference type="EC" id="3.1.3.1"/>
    </reaction>
</comment>
<evidence type="ECO:0000256" key="14">
    <source>
        <dbReference type="PIRSR" id="PIRSR601952-2"/>
    </source>
</evidence>
<evidence type="ECO:0000313" key="20">
    <source>
        <dbReference type="RefSeq" id="XP_025413939.1"/>
    </source>
</evidence>
<gene>
    <name evidence="20" type="primary">LOC112686048</name>
</gene>
<feature type="signal peptide" evidence="18">
    <location>
        <begin position="1"/>
        <end position="24"/>
    </location>
</feature>
<comment type="similarity">
    <text evidence="2 15">Belongs to the alkaline phosphatase family.</text>
</comment>
<keyword evidence="19" id="KW-1185">Reference proteome</keyword>
<feature type="binding site" evidence="14">
    <location>
        <position position="376"/>
    </location>
    <ligand>
        <name>Zn(2+)</name>
        <dbReference type="ChEBI" id="CHEBI:29105"/>
        <label>2</label>
    </ligand>
</feature>
<evidence type="ECO:0000256" key="17">
    <source>
        <dbReference type="SAM" id="MobiDB-lite"/>
    </source>
</evidence>
<feature type="binding site" evidence="14">
    <location>
        <position position="413"/>
    </location>
    <ligand>
        <name>Zn(2+)</name>
        <dbReference type="ChEBI" id="CHEBI:29105"/>
        <label>2</label>
    </ligand>
</feature>
<evidence type="ECO:0000256" key="15">
    <source>
        <dbReference type="RuleBase" id="RU003946"/>
    </source>
</evidence>